<keyword evidence="2" id="KW-0547">Nucleotide-binding</keyword>
<evidence type="ECO:0000313" key="5">
    <source>
        <dbReference type="EMBL" id="QED46043.1"/>
    </source>
</evidence>
<keyword evidence="3 5" id="KW-0067">ATP-binding</keyword>
<dbReference type="SUPFAM" id="SSF52540">
    <property type="entry name" value="P-loop containing nucleoside triphosphate hydrolases"/>
    <property type="match status" value="1"/>
</dbReference>
<sequence length="343" mass="39130">MINFQDIQVKFGDFVAIKNLNLEVKKGEFFTFLGPSGCGKTTTLRTLVGFITPTKGKIIVDDEDITNIPIEKRQIGMVFQSYALFPTMSVYENIAFGLKVQKYKKEEIKKRVEELARVVDLKDEQLIKNVSELSGGQQQRVAIARALALAPKIIVLDEPLSNLDAKLRKQLRKELKKLQLEQGITMVYVTHDQEEALTLSDRIAVFNNGVVEQVGTPEEIYNQSKTEFVCNFIGDANRISQKVMEEIAKKTDMKVDPAKKYYIRTEKIKTKVLNTDTHSVGLKAKVASKEFYGTHSQYKYEILDSTFINIEKEDGNFQYNEGDEVTLFINPKDILQYEGNHHE</sequence>
<evidence type="ECO:0000313" key="6">
    <source>
        <dbReference type="Proteomes" id="UP000321555"/>
    </source>
</evidence>
<evidence type="ECO:0000259" key="4">
    <source>
        <dbReference type="PROSITE" id="PS50893"/>
    </source>
</evidence>
<dbReference type="Pfam" id="PF08402">
    <property type="entry name" value="TOBE_2"/>
    <property type="match status" value="1"/>
</dbReference>
<evidence type="ECO:0000256" key="3">
    <source>
        <dbReference type="ARBA" id="ARBA00022840"/>
    </source>
</evidence>
<dbReference type="GO" id="GO:0005524">
    <property type="term" value="F:ATP binding"/>
    <property type="evidence" value="ECO:0007669"/>
    <property type="project" value="UniProtKB-KW"/>
</dbReference>
<accession>A0A5B8Z1C2</accession>
<name>A0A5B8Z1C2_CYTDA</name>
<evidence type="ECO:0000256" key="2">
    <source>
        <dbReference type="ARBA" id="ARBA00022741"/>
    </source>
</evidence>
<dbReference type="SUPFAM" id="SSF50331">
    <property type="entry name" value="MOP-like"/>
    <property type="match status" value="1"/>
</dbReference>
<dbReference type="KEGG" id="bda:FSZ17_01265"/>
<dbReference type="EMBL" id="CP042593">
    <property type="protein sequence ID" value="QED46043.1"/>
    <property type="molecule type" value="Genomic_DNA"/>
</dbReference>
<dbReference type="InterPro" id="IPR003593">
    <property type="entry name" value="AAA+_ATPase"/>
</dbReference>
<dbReference type="PROSITE" id="PS50893">
    <property type="entry name" value="ABC_TRANSPORTER_2"/>
    <property type="match status" value="1"/>
</dbReference>
<dbReference type="PANTHER" id="PTHR42781:SF4">
    <property type="entry name" value="SPERMIDINE_PUTRESCINE IMPORT ATP-BINDING PROTEIN POTA"/>
    <property type="match status" value="1"/>
</dbReference>
<feature type="domain" description="ABC transporter" evidence="4">
    <location>
        <begin position="2"/>
        <end position="233"/>
    </location>
</feature>
<dbReference type="InterPro" id="IPR050093">
    <property type="entry name" value="ABC_SmlMolc_Importer"/>
</dbReference>
<organism evidence="5 6">
    <name type="scientific">Cytobacillus dafuensis</name>
    <name type="common">Bacillus dafuensis</name>
    <dbReference type="NCBI Taxonomy" id="1742359"/>
    <lineage>
        <taxon>Bacteria</taxon>
        <taxon>Bacillati</taxon>
        <taxon>Bacillota</taxon>
        <taxon>Bacilli</taxon>
        <taxon>Bacillales</taxon>
        <taxon>Bacillaceae</taxon>
        <taxon>Cytobacillus</taxon>
    </lineage>
</organism>
<dbReference type="InterPro" id="IPR017871">
    <property type="entry name" value="ABC_transporter-like_CS"/>
</dbReference>
<gene>
    <name evidence="5" type="ORF">FSZ17_01265</name>
</gene>
<dbReference type="GO" id="GO:0016887">
    <property type="term" value="F:ATP hydrolysis activity"/>
    <property type="evidence" value="ECO:0007669"/>
    <property type="project" value="InterPro"/>
</dbReference>
<dbReference type="OrthoDB" id="9790614at2"/>
<keyword evidence="6" id="KW-1185">Reference proteome</keyword>
<dbReference type="FunFam" id="3.40.50.300:FF:000042">
    <property type="entry name" value="Maltose/maltodextrin ABC transporter, ATP-binding protein"/>
    <property type="match status" value="1"/>
</dbReference>
<reference evidence="6" key="1">
    <citation type="submission" date="2019-08" db="EMBL/GenBank/DDBJ databases">
        <authorList>
            <person name="Zheng X."/>
        </authorList>
    </citation>
    <scope>NUCLEOTIDE SEQUENCE [LARGE SCALE GENOMIC DNA]</scope>
    <source>
        <strain evidence="6">FJAT-25496</strain>
    </source>
</reference>
<evidence type="ECO:0000256" key="1">
    <source>
        <dbReference type="ARBA" id="ARBA00022448"/>
    </source>
</evidence>
<dbReference type="GO" id="GO:0043190">
    <property type="term" value="C:ATP-binding cassette (ABC) transporter complex"/>
    <property type="evidence" value="ECO:0007669"/>
    <property type="project" value="InterPro"/>
</dbReference>
<dbReference type="InterPro" id="IPR003439">
    <property type="entry name" value="ABC_transporter-like_ATP-bd"/>
</dbReference>
<dbReference type="Pfam" id="PF00005">
    <property type="entry name" value="ABC_tran"/>
    <property type="match status" value="1"/>
</dbReference>
<protein>
    <submittedName>
        <fullName evidence="5">ABC transporter ATP-binding protein</fullName>
    </submittedName>
</protein>
<keyword evidence="1" id="KW-0813">Transport</keyword>
<dbReference type="SMART" id="SM00382">
    <property type="entry name" value="AAA"/>
    <property type="match status" value="1"/>
</dbReference>
<dbReference type="InterPro" id="IPR027417">
    <property type="entry name" value="P-loop_NTPase"/>
</dbReference>
<dbReference type="InterPro" id="IPR013611">
    <property type="entry name" value="Transp-assoc_OB_typ2"/>
</dbReference>
<dbReference type="GO" id="GO:0140359">
    <property type="term" value="F:ABC-type transporter activity"/>
    <property type="evidence" value="ECO:0007669"/>
    <property type="project" value="UniProtKB-ARBA"/>
</dbReference>
<dbReference type="STRING" id="1742359.GCA_001439625_01066"/>
<dbReference type="Gene3D" id="3.40.50.300">
    <property type="entry name" value="P-loop containing nucleotide triphosphate hydrolases"/>
    <property type="match status" value="1"/>
</dbReference>
<dbReference type="AlphaFoldDB" id="A0A5B8Z1C2"/>
<proteinExistence type="predicted"/>
<dbReference type="Proteomes" id="UP000321555">
    <property type="component" value="Chromosome"/>
</dbReference>
<dbReference type="RefSeq" id="WP_057776115.1">
    <property type="nucleotide sequence ID" value="NZ_CP042593.1"/>
</dbReference>
<dbReference type="PANTHER" id="PTHR42781">
    <property type="entry name" value="SPERMIDINE/PUTRESCINE IMPORT ATP-BINDING PROTEIN POTA"/>
    <property type="match status" value="1"/>
</dbReference>
<dbReference type="PROSITE" id="PS00211">
    <property type="entry name" value="ABC_TRANSPORTER_1"/>
    <property type="match status" value="1"/>
</dbReference>
<dbReference type="InterPro" id="IPR008995">
    <property type="entry name" value="Mo/tungstate-bd_C_term_dom"/>
</dbReference>